<keyword evidence="1" id="KW-0472">Membrane</keyword>
<protein>
    <recommendedName>
        <fullName evidence="2">VTT domain-containing protein</fullName>
    </recommendedName>
</protein>
<feature type="transmembrane region" description="Helical" evidence="1">
    <location>
        <begin position="47"/>
        <end position="72"/>
    </location>
</feature>
<keyword evidence="1" id="KW-1133">Transmembrane helix</keyword>
<accession>A0A7C4HDR5</accession>
<feature type="transmembrane region" description="Helical" evidence="1">
    <location>
        <begin position="161"/>
        <end position="186"/>
    </location>
</feature>
<feature type="transmembrane region" description="Helical" evidence="1">
    <location>
        <begin position="198"/>
        <end position="217"/>
    </location>
</feature>
<evidence type="ECO:0000313" key="3">
    <source>
        <dbReference type="EMBL" id="HGM58531.1"/>
    </source>
</evidence>
<dbReference type="InterPro" id="IPR051311">
    <property type="entry name" value="DedA_domain"/>
</dbReference>
<feature type="transmembrane region" description="Helical" evidence="1">
    <location>
        <begin position="93"/>
        <end position="110"/>
    </location>
</feature>
<gene>
    <name evidence="3" type="ORF">ENU14_02945</name>
</gene>
<sequence>MLDLNILLYRYGLVGIFIVSLISNAIPYFTVPYLLVIALYSSLVKNVYLKILIVIFSALGASFGKIIVYLIGFGFRKIVSEESRKNLEFFSKHFVKSTFITIFIFASLPLPDDVVFIPIGVMKYDLRKYFLALLLGKLIVSSIAVYYSSLAILLVENLSYLPFYITIPILIIITLYISYLMMSINWFRLILTLKERGFFRFLYVLITEIIFKTCILFKKIIYR</sequence>
<evidence type="ECO:0000256" key="1">
    <source>
        <dbReference type="SAM" id="Phobius"/>
    </source>
</evidence>
<dbReference type="AlphaFoldDB" id="A0A7C4HDR5"/>
<dbReference type="PANTHER" id="PTHR42709">
    <property type="entry name" value="ALKALINE PHOSPHATASE LIKE PROTEIN"/>
    <property type="match status" value="1"/>
</dbReference>
<dbReference type="PANTHER" id="PTHR42709:SF10">
    <property type="entry name" value="SNARE ASSOCIATED GOLGI PROTEIN"/>
    <property type="match status" value="1"/>
</dbReference>
<keyword evidence="1" id="KW-0812">Transmembrane</keyword>
<organism evidence="3">
    <name type="scientific">Staphylothermus marinus</name>
    <dbReference type="NCBI Taxonomy" id="2280"/>
    <lineage>
        <taxon>Archaea</taxon>
        <taxon>Thermoproteota</taxon>
        <taxon>Thermoprotei</taxon>
        <taxon>Desulfurococcales</taxon>
        <taxon>Desulfurococcaceae</taxon>
        <taxon>Staphylothermus</taxon>
    </lineage>
</organism>
<comment type="caution">
    <text evidence="3">The sequence shown here is derived from an EMBL/GenBank/DDBJ whole genome shotgun (WGS) entry which is preliminary data.</text>
</comment>
<feature type="domain" description="VTT" evidence="2">
    <location>
        <begin position="48"/>
        <end position="148"/>
    </location>
</feature>
<name>A0A7C4HDR5_STAMA</name>
<dbReference type="GO" id="GO:0005886">
    <property type="term" value="C:plasma membrane"/>
    <property type="evidence" value="ECO:0007669"/>
    <property type="project" value="TreeGrafter"/>
</dbReference>
<evidence type="ECO:0000259" key="2">
    <source>
        <dbReference type="Pfam" id="PF09335"/>
    </source>
</evidence>
<proteinExistence type="predicted"/>
<dbReference type="EMBL" id="DTBJ01000020">
    <property type="protein sequence ID" value="HGM58531.1"/>
    <property type="molecule type" value="Genomic_DNA"/>
</dbReference>
<feature type="transmembrane region" description="Helical" evidence="1">
    <location>
        <begin position="12"/>
        <end position="41"/>
    </location>
</feature>
<feature type="transmembrane region" description="Helical" evidence="1">
    <location>
        <begin position="130"/>
        <end position="154"/>
    </location>
</feature>
<reference evidence="3" key="1">
    <citation type="journal article" date="2020" name="mSystems">
        <title>Genome- and Community-Level Interaction Insights into Carbon Utilization and Element Cycling Functions of Hydrothermarchaeota in Hydrothermal Sediment.</title>
        <authorList>
            <person name="Zhou Z."/>
            <person name="Liu Y."/>
            <person name="Xu W."/>
            <person name="Pan J."/>
            <person name="Luo Z.H."/>
            <person name="Li M."/>
        </authorList>
    </citation>
    <scope>NUCLEOTIDE SEQUENCE [LARGE SCALE GENOMIC DNA]</scope>
    <source>
        <strain evidence="3">SpSt-642</strain>
    </source>
</reference>
<dbReference type="InterPro" id="IPR032816">
    <property type="entry name" value="VTT_dom"/>
</dbReference>
<dbReference type="Pfam" id="PF09335">
    <property type="entry name" value="VTT_dom"/>
    <property type="match status" value="1"/>
</dbReference>